<dbReference type="EMBL" id="OCNF01000006">
    <property type="protein sequence ID" value="SOD67599.1"/>
    <property type="molecule type" value="Genomic_DNA"/>
</dbReference>
<evidence type="ECO:0000313" key="2">
    <source>
        <dbReference type="Proteomes" id="UP000219669"/>
    </source>
</evidence>
<organism evidence="1 2">
    <name type="scientific">Alysiella filiformis DSM 16848</name>
    <dbReference type="NCBI Taxonomy" id="1120981"/>
    <lineage>
        <taxon>Bacteria</taxon>
        <taxon>Pseudomonadati</taxon>
        <taxon>Pseudomonadota</taxon>
        <taxon>Betaproteobacteria</taxon>
        <taxon>Neisseriales</taxon>
        <taxon>Neisseriaceae</taxon>
        <taxon>Alysiella</taxon>
    </lineage>
</organism>
<sequence length="60" mass="6995">MSETFVQILPCERSKGGYAIWLHFQGKKCLINLFMQLKDARYFALHIATSFEIELVDETL</sequence>
<accession>A0A286E9P0</accession>
<dbReference type="RefSeq" id="WP_101597825.1">
    <property type="nucleotide sequence ID" value="NZ_CP083931.1"/>
</dbReference>
<dbReference type="Proteomes" id="UP000219669">
    <property type="component" value="Unassembled WGS sequence"/>
</dbReference>
<evidence type="ECO:0000313" key="1">
    <source>
        <dbReference type="EMBL" id="SOD67599.1"/>
    </source>
</evidence>
<protein>
    <submittedName>
        <fullName evidence="1">Uncharacterized protein</fullName>
    </submittedName>
</protein>
<proteinExistence type="predicted"/>
<reference evidence="1 2" key="1">
    <citation type="submission" date="2017-09" db="EMBL/GenBank/DDBJ databases">
        <authorList>
            <person name="Ehlers B."/>
            <person name="Leendertz F.H."/>
        </authorList>
    </citation>
    <scope>NUCLEOTIDE SEQUENCE [LARGE SCALE GENOMIC DNA]</scope>
    <source>
        <strain evidence="1 2">DSM 16848</strain>
    </source>
</reference>
<gene>
    <name evidence="1" type="ORF">SAMN02746062_00964</name>
</gene>
<name>A0A286E9P0_9NEIS</name>
<keyword evidence="2" id="KW-1185">Reference proteome</keyword>
<dbReference type="AlphaFoldDB" id="A0A286E9P0"/>